<evidence type="ECO:0000256" key="1">
    <source>
        <dbReference type="SAM" id="MobiDB-lite"/>
    </source>
</evidence>
<dbReference type="Proteomes" id="UP000291822">
    <property type="component" value="Unassembled WGS sequence"/>
</dbReference>
<organism evidence="2 3">
    <name type="scientific">Dyella soli</name>
    <dbReference type="NCBI Taxonomy" id="522319"/>
    <lineage>
        <taxon>Bacteria</taxon>
        <taxon>Pseudomonadati</taxon>
        <taxon>Pseudomonadota</taxon>
        <taxon>Gammaproteobacteria</taxon>
        <taxon>Lysobacterales</taxon>
        <taxon>Rhodanobacteraceae</taxon>
        <taxon>Dyella</taxon>
    </lineage>
</organism>
<feature type="compositionally biased region" description="Low complexity" evidence="1">
    <location>
        <begin position="34"/>
        <end position="47"/>
    </location>
</feature>
<gene>
    <name evidence="2" type="ORF">EZM97_35595</name>
</gene>
<evidence type="ECO:0000313" key="2">
    <source>
        <dbReference type="EMBL" id="TCI06241.1"/>
    </source>
</evidence>
<reference evidence="2 3" key="1">
    <citation type="submission" date="2019-02" db="EMBL/GenBank/DDBJ databases">
        <title>Dyella amyloliquefaciens sp. nov., isolated from forest soil.</title>
        <authorList>
            <person name="Gao Z.-H."/>
            <person name="Qiu L.-H."/>
        </authorList>
    </citation>
    <scope>NUCLEOTIDE SEQUENCE [LARGE SCALE GENOMIC DNA]</scope>
    <source>
        <strain evidence="2 3">KACC 12747</strain>
    </source>
</reference>
<evidence type="ECO:0000313" key="3">
    <source>
        <dbReference type="Proteomes" id="UP000291822"/>
    </source>
</evidence>
<protein>
    <submittedName>
        <fullName evidence="2">Uncharacterized protein</fullName>
    </submittedName>
</protein>
<accession>A0A4R0YNQ4</accession>
<feature type="region of interest" description="Disordered" evidence="1">
    <location>
        <begin position="31"/>
        <end position="87"/>
    </location>
</feature>
<proteinExistence type="predicted"/>
<dbReference type="EMBL" id="SJTG01000007">
    <property type="protein sequence ID" value="TCI06241.1"/>
    <property type="molecule type" value="Genomic_DNA"/>
</dbReference>
<name>A0A4R0YNQ4_9GAMM</name>
<dbReference type="PROSITE" id="PS51257">
    <property type="entry name" value="PROKAR_LIPOPROTEIN"/>
    <property type="match status" value="1"/>
</dbReference>
<comment type="caution">
    <text evidence="2">The sequence shown here is derived from an EMBL/GenBank/DDBJ whole genome shotgun (WGS) entry which is preliminary data.</text>
</comment>
<sequence>MKPSKLHIVLCSATFAGVIVLSACGKQQDQSQEATPPAASTAPVAPAAAPPAPAPASTSATMPPPASTTSMPAHSGTTSSLKPESLKVTDVKLGNKVAGEDGVSEARNHFAPNDPTIYASVTTHGQTEGATLSAAWSYLEGKSQQITQTDQQFRASGPAVTTFEVRNPNLWPAGKYQVVISLNGKPVSTQPFEVSKS</sequence>
<dbReference type="RefSeq" id="WP_131152668.1">
    <property type="nucleotide sequence ID" value="NZ_SJTG01000007.1"/>
</dbReference>
<dbReference type="AlphaFoldDB" id="A0A4R0YNQ4"/>
<keyword evidence="3" id="KW-1185">Reference proteome</keyword>
<feature type="compositionally biased region" description="Low complexity" evidence="1">
    <location>
        <begin position="55"/>
        <end position="73"/>
    </location>
</feature>